<feature type="transmembrane region" description="Helical" evidence="1">
    <location>
        <begin position="43"/>
        <end position="60"/>
    </location>
</feature>
<dbReference type="RefSeq" id="WP_123743224.1">
    <property type="nucleotide sequence ID" value="NZ_RJKM01000001.1"/>
</dbReference>
<protein>
    <submittedName>
        <fullName evidence="2">Pentapeptide repeat protein</fullName>
    </submittedName>
</protein>
<gene>
    <name evidence="2" type="ORF">EDD40_2736</name>
</gene>
<dbReference type="OrthoDB" id="8440251at2"/>
<accession>A0A3N1H4F7</accession>
<dbReference type="Gene3D" id="2.160.20.80">
    <property type="entry name" value="E3 ubiquitin-protein ligase SopA"/>
    <property type="match status" value="1"/>
</dbReference>
<dbReference type="Pfam" id="PF13576">
    <property type="entry name" value="Pentapeptide_3"/>
    <property type="match status" value="1"/>
</dbReference>
<reference evidence="2 3" key="1">
    <citation type="submission" date="2018-11" db="EMBL/GenBank/DDBJ databases">
        <title>Sequencing the genomes of 1000 actinobacteria strains.</title>
        <authorList>
            <person name="Klenk H.-P."/>
        </authorList>
    </citation>
    <scope>NUCLEOTIDE SEQUENCE [LARGE SCALE GENOMIC DNA]</scope>
    <source>
        <strain evidence="2 3">DSM 44231</strain>
    </source>
</reference>
<evidence type="ECO:0000313" key="3">
    <source>
        <dbReference type="Proteomes" id="UP000268727"/>
    </source>
</evidence>
<proteinExistence type="predicted"/>
<dbReference type="Proteomes" id="UP000268727">
    <property type="component" value="Unassembled WGS sequence"/>
</dbReference>
<sequence length="449" mass="49127">MVAVLVAAATVAALVVLWRWIDGLALADADKRATAQLDALKLAASIVVGGGGLFALYLAVRRQRTQEMELDARHAELAQRDRVQAHVEQVADTNRLHAERVADDARVHAEAQRITELYAKSAEQLGSEKAPVRLAGLYALERLAQDNPHQRQTVVNVLCAYLRMPYTLPGDPPAEDADEQTRARYAERVQEREVRLTAQRILAAHLRIPRGYSTPKIETFWPHIDLDLTGATLVNFDLSECELHDASFVGALFVGEAKFTNAEFVKSVEFNGAAFFGNAGFDGAKFGGYARFGQVRFGGIAAFGGAQFGASAWFDGATFVGCSQFERAKFTSTAGFDDVVFVETAGFRDVAFNEDAHFYKAVFVGSVADDGFLWFHGTAWFNGAKFAGDVVFDEAVIGHKMPDPSYWPDGWRPTDEHGPIEGRKGTWHRLVAVSSDTADEDGDEPTSTS</sequence>
<evidence type="ECO:0000256" key="1">
    <source>
        <dbReference type="SAM" id="Phobius"/>
    </source>
</evidence>
<keyword evidence="1" id="KW-0812">Transmembrane</keyword>
<keyword evidence="1" id="KW-1133">Transmembrane helix</keyword>
<keyword evidence="3" id="KW-1185">Reference proteome</keyword>
<comment type="caution">
    <text evidence="2">The sequence shown here is derived from an EMBL/GenBank/DDBJ whole genome shotgun (WGS) entry which is preliminary data.</text>
</comment>
<dbReference type="InterPro" id="IPR001646">
    <property type="entry name" value="5peptide_repeat"/>
</dbReference>
<keyword evidence="1" id="KW-0472">Membrane</keyword>
<dbReference type="SUPFAM" id="SSF141571">
    <property type="entry name" value="Pentapeptide repeat-like"/>
    <property type="match status" value="1"/>
</dbReference>
<name>A0A3N1H4F7_9PSEU</name>
<dbReference type="AlphaFoldDB" id="A0A3N1H4F7"/>
<dbReference type="EMBL" id="RJKM01000001">
    <property type="protein sequence ID" value="ROP37423.1"/>
    <property type="molecule type" value="Genomic_DNA"/>
</dbReference>
<organism evidence="2 3">
    <name type="scientific">Saccharothrix texasensis</name>
    <dbReference type="NCBI Taxonomy" id="103734"/>
    <lineage>
        <taxon>Bacteria</taxon>
        <taxon>Bacillati</taxon>
        <taxon>Actinomycetota</taxon>
        <taxon>Actinomycetes</taxon>
        <taxon>Pseudonocardiales</taxon>
        <taxon>Pseudonocardiaceae</taxon>
        <taxon>Saccharothrix</taxon>
    </lineage>
</organism>
<evidence type="ECO:0000313" key="2">
    <source>
        <dbReference type="EMBL" id="ROP37423.1"/>
    </source>
</evidence>